<dbReference type="Proteomes" id="UP000037697">
    <property type="component" value="Unassembled WGS sequence"/>
</dbReference>
<sequence>MSRQAFSEKNLDTVFKYRKRQSRSVAKKDSQISFSEIENKINDYNYKFSDFLSFRIKNSDIYQAKLLDDDIVVSKLDYNIRSIYKVKQKDRHTIVKQILSLLKEHTPKYIYRLDIKKFYESVDIEKVCERLVSDNILSSQSEYVIFEYLKIIRDSNIKGVPRGIGLSATLSELYMKGFDKDISNNQSVIYYTRFVDDILIMSSKRLNIKSEVISYLPKPLELNWSKTKVTKIMRCHCDEVCKCTSVCICWNKCQCVKSPEVKKSFSYLGYEFEFPEVINDQKHGKKVHVGLSKSKFNKTKNRIHLSFKDYEKNGNFRLLNNRIRFLTGNHYLSRTKSRTDVIKSGVYYNYIHLDVLDRYHELDECLSVYINSWKSTKVCLNGTHKNELRKYSFISGFNNKITFKFSASQLNKIKGCWNNG</sequence>
<evidence type="ECO:0000313" key="2">
    <source>
        <dbReference type="EMBL" id="KOY26726.1"/>
    </source>
</evidence>
<dbReference type="InterPro" id="IPR000477">
    <property type="entry name" value="RT_dom"/>
</dbReference>
<evidence type="ECO:0000313" key="3">
    <source>
        <dbReference type="Proteomes" id="UP000037697"/>
    </source>
</evidence>
<dbReference type="NCBIfam" id="NF041747">
    <property type="entry name" value="Drt3a"/>
    <property type="match status" value="1"/>
</dbReference>
<feature type="domain" description="Reverse transcriptase" evidence="1">
    <location>
        <begin position="1"/>
        <end position="272"/>
    </location>
</feature>
<dbReference type="Pfam" id="PF00078">
    <property type="entry name" value="RVT_1"/>
    <property type="match status" value="1"/>
</dbReference>
<gene>
    <name evidence="2" type="ORF">ACX05_19535</name>
</gene>
<dbReference type="PROSITE" id="PS50878">
    <property type="entry name" value="RT_POL"/>
    <property type="match status" value="1"/>
</dbReference>
<comment type="caution">
    <text evidence="2">The sequence shown here is derived from an EMBL/GenBank/DDBJ whole genome shotgun (WGS) entry which is preliminary data.</text>
</comment>
<reference evidence="2 3" key="1">
    <citation type="submission" date="2015-07" db="EMBL/GenBank/DDBJ databases">
        <title>Foodborne Vibrio parahaemolyticus Isolates.</title>
        <authorList>
            <person name="Ronholm J."/>
            <person name="Petronella N."/>
            <person name="Kenwell R."/>
            <person name="Banerjee S."/>
        </authorList>
    </citation>
    <scope>NUCLEOTIDE SEQUENCE [LARGE SCALE GENOMIC DNA]</scope>
    <source>
        <strain evidence="2 3">HS-06-05</strain>
    </source>
</reference>
<name>A0AAW3IU36_VIBPH</name>
<protein>
    <recommendedName>
        <fullName evidence="1">Reverse transcriptase domain-containing protein</fullName>
    </recommendedName>
</protein>
<accession>A0AAW3IU36</accession>
<evidence type="ECO:0000259" key="1">
    <source>
        <dbReference type="PROSITE" id="PS50878"/>
    </source>
</evidence>
<dbReference type="EMBL" id="LIRS01000109">
    <property type="protein sequence ID" value="KOY26726.1"/>
    <property type="molecule type" value="Genomic_DNA"/>
</dbReference>
<dbReference type="CDD" id="cd01646">
    <property type="entry name" value="RT_Bac_retron_I"/>
    <property type="match status" value="1"/>
</dbReference>
<dbReference type="RefSeq" id="WP_053812458.1">
    <property type="nucleotide sequence ID" value="NZ_JAMQAC010000063.1"/>
</dbReference>
<organism evidence="2 3">
    <name type="scientific">Vibrio parahaemolyticus</name>
    <dbReference type="NCBI Taxonomy" id="670"/>
    <lineage>
        <taxon>Bacteria</taxon>
        <taxon>Pseudomonadati</taxon>
        <taxon>Pseudomonadota</taxon>
        <taxon>Gammaproteobacteria</taxon>
        <taxon>Vibrionales</taxon>
        <taxon>Vibrionaceae</taxon>
        <taxon>Vibrio</taxon>
    </lineage>
</organism>
<dbReference type="AlphaFoldDB" id="A0AAW3IU36"/>
<proteinExistence type="predicted"/>